<dbReference type="PROSITE" id="PS50817">
    <property type="entry name" value="INTEIN_N_TER"/>
    <property type="match status" value="1"/>
</dbReference>
<feature type="domain" description="Hint" evidence="1">
    <location>
        <begin position="15"/>
        <end position="113"/>
    </location>
</feature>
<accession>A0ABT4S3T6</accession>
<dbReference type="Proteomes" id="UP001144036">
    <property type="component" value="Unassembled WGS sequence"/>
</dbReference>
<comment type="caution">
    <text evidence="2">The sequence shown here is derived from an EMBL/GenBank/DDBJ whole genome shotgun (WGS) entry which is preliminary data.</text>
</comment>
<organism evidence="2 3">
    <name type="scientific">Nonomuraea corallina</name>
    <dbReference type="NCBI Taxonomy" id="2989783"/>
    <lineage>
        <taxon>Bacteria</taxon>
        <taxon>Bacillati</taxon>
        <taxon>Actinomycetota</taxon>
        <taxon>Actinomycetes</taxon>
        <taxon>Streptosporangiales</taxon>
        <taxon>Streptosporangiaceae</taxon>
        <taxon>Nonomuraea</taxon>
    </lineage>
</organism>
<dbReference type="InterPro" id="IPR003587">
    <property type="entry name" value="Hint_dom_N"/>
</dbReference>
<dbReference type="InterPro" id="IPR036844">
    <property type="entry name" value="Hint_dom_sf"/>
</dbReference>
<gene>
    <name evidence="2" type="ORF">OUY22_00390</name>
</gene>
<evidence type="ECO:0000313" key="3">
    <source>
        <dbReference type="Proteomes" id="UP001144036"/>
    </source>
</evidence>
<dbReference type="RefSeq" id="WP_270152562.1">
    <property type="nucleotide sequence ID" value="NZ_JAPNNL010000001.1"/>
</dbReference>
<evidence type="ECO:0000259" key="1">
    <source>
        <dbReference type="SMART" id="SM00306"/>
    </source>
</evidence>
<dbReference type="SUPFAM" id="SSF55486">
    <property type="entry name" value="Metalloproteases ('zincins'), catalytic domain"/>
    <property type="match status" value="1"/>
</dbReference>
<evidence type="ECO:0000313" key="2">
    <source>
        <dbReference type="EMBL" id="MDA0631861.1"/>
    </source>
</evidence>
<name>A0ABT4S3T6_9ACTN</name>
<reference evidence="2" key="1">
    <citation type="submission" date="2022-11" db="EMBL/GenBank/DDBJ databases">
        <title>Nonomuraea corallina sp. nov., a new species of the genus Nonomuraea isolated from sea side sediment in Thai sea.</title>
        <authorList>
            <person name="Ngamcharungchit C."/>
            <person name="Matsumoto A."/>
            <person name="Suriyachadkun C."/>
            <person name="Panbangred W."/>
            <person name="Inahashi Y."/>
            <person name="Intra B."/>
        </authorList>
    </citation>
    <scope>NUCLEOTIDE SEQUENCE</scope>
    <source>
        <strain evidence="2">MCN248</strain>
    </source>
</reference>
<sequence length="441" mass="47606">MIFDLEHPDGCYCTCSCLAFGTPVQTGDGSFQAIEKFRVGDTVLACGPSLSWRPVRVEFSNGTPGVAVQRYTVLVVYKDTSIAVTSDHLFLMSDRKLKRADRLAPGDELLDIQGGPVPVKSVHIGNMHAGFHHIATSVGDPGPSLDDHLINTNGVISADYAQQLFYRRPQNRNGASLSFVESHEDLPVIGSPEYIASHSDACLKAPEQAESFRAATGDTHLRVSRSNLRDIDETGVFVPADATRIEVPSYAMPFLPPEEAEARAAAPKRAFNDPQSRSWTEWLLGHHGHFYDDISFTLDWASNDVNAYAWVERGTGQRRVDIKGGLVRDVALELEGIALVIAHEIGHHKGGEPTGGHPDGLSCEGQADYAGVAWVMRQVWFGSQYPATVRAAIAQMADLFGVKNDPTAPNGNAGCAHPAGKCRIATYYRAAALTAKPGCAG</sequence>
<dbReference type="SUPFAM" id="SSF51294">
    <property type="entry name" value="Hedgehog/intein (Hint) domain"/>
    <property type="match status" value="1"/>
</dbReference>
<dbReference type="SMART" id="SM00306">
    <property type="entry name" value="HintN"/>
    <property type="match status" value="1"/>
</dbReference>
<dbReference type="InterPro" id="IPR006141">
    <property type="entry name" value="Intein_N"/>
</dbReference>
<keyword evidence="3" id="KW-1185">Reference proteome</keyword>
<dbReference type="Gene3D" id="2.170.16.10">
    <property type="entry name" value="Hedgehog/Intein (Hint) domain"/>
    <property type="match status" value="1"/>
</dbReference>
<proteinExistence type="predicted"/>
<protein>
    <recommendedName>
        <fullName evidence="1">Hint domain-containing protein</fullName>
    </recommendedName>
</protein>
<dbReference type="EMBL" id="JAPNNL010000001">
    <property type="protein sequence ID" value="MDA0631861.1"/>
    <property type="molecule type" value="Genomic_DNA"/>
</dbReference>